<evidence type="ECO:0000313" key="8">
    <source>
        <dbReference type="Proteomes" id="UP000652231"/>
    </source>
</evidence>
<dbReference type="InterPro" id="IPR013249">
    <property type="entry name" value="RNA_pol_sigma70_r4_t2"/>
</dbReference>
<dbReference type="GO" id="GO:0016987">
    <property type="term" value="F:sigma factor activity"/>
    <property type="evidence" value="ECO:0007669"/>
    <property type="project" value="UniProtKB-KW"/>
</dbReference>
<dbReference type="Proteomes" id="UP000652231">
    <property type="component" value="Unassembled WGS sequence"/>
</dbReference>
<keyword evidence="2" id="KW-0805">Transcription regulation</keyword>
<dbReference type="InterPro" id="IPR007627">
    <property type="entry name" value="RNA_pol_sigma70_r2"/>
</dbReference>
<dbReference type="PANTHER" id="PTHR43133">
    <property type="entry name" value="RNA POLYMERASE ECF-TYPE SIGMA FACTO"/>
    <property type="match status" value="1"/>
</dbReference>
<evidence type="ECO:0000259" key="5">
    <source>
        <dbReference type="Pfam" id="PF04542"/>
    </source>
</evidence>
<comment type="similarity">
    <text evidence="1">Belongs to the sigma-70 factor family. ECF subfamily.</text>
</comment>
<dbReference type="Pfam" id="PF08281">
    <property type="entry name" value="Sigma70_r4_2"/>
    <property type="match status" value="1"/>
</dbReference>
<dbReference type="InterPro" id="IPR039425">
    <property type="entry name" value="RNA_pol_sigma-70-like"/>
</dbReference>
<reference evidence="7" key="2">
    <citation type="submission" date="2020-09" db="EMBL/GenBank/DDBJ databases">
        <authorList>
            <person name="Sun Q."/>
            <person name="Zhou Y."/>
        </authorList>
    </citation>
    <scope>NUCLEOTIDE SEQUENCE</scope>
    <source>
        <strain evidence="7">CGMCC 1.12924</strain>
    </source>
</reference>
<dbReference type="Gene3D" id="1.10.10.10">
    <property type="entry name" value="Winged helix-like DNA-binding domain superfamily/Winged helix DNA-binding domain"/>
    <property type="match status" value="1"/>
</dbReference>
<dbReference type="GO" id="GO:0000428">
    <property type="term" value="C:DNA-directed RNA polymerase complex"/>
    <property type="evidence" value="ECO:0007669"/>
    <property type="project" value="UniProtKB-KW"/>
</dbReference>
<keyword evidence="8" id="KW-1185">Reference proteome</keyword>
<dbReference type="AlphaFoldDB" id="A0A8J2Y9N3"/>
<dbReference type="RefSeq" id="WP_188440025.1">
    <property type="nucleotide sequence ID" value="NZ_BMGK01000003.1"/>
</dbReference>
<evidence type="ECO:0000256" key="4">
    <source>
        <dbReference type="ARBA" id="ARBA00023163"/>
    </source>
</evidence>
<dbReference type="EMBL" id="BMGK01000003">
    <property type="protein sequence ID" value="GGD87582.1"/>
    <property type="molecule type" value="Genomic_DNA"/>
</dbReference>
<keyword evidence="4" id="KW-0804">Transcription</keyword>
<dbReference type="CDD" id="cd06171">
    <property type="entry name" value="Sigma70_r4"/>
    <property type="match status" value="1"/>
</dbReference>
<dbReference type="Pfam" id="PF04542">
    <property type="entry name" value="Sigma70_r2"/>
    <property type="match status" value="1"/>
</dbReference>
<accession>A0A8J2Y9N3</accession>
<gene>
    <name evidence="7" type="ORF">GCM10011312_09500</name>
</gene>
<comment type="caution">
    <text evidence="7">The sequence shown here is derived from an EMBL/GenBank/DDBJ whole genome shotgun (WGS) entry which is preliminary data.</text>
</comment>
<feature type="domain" description="RNA polymerase sigma factor 70 region 4 type 2" evidence="6">
    <location>
        <begin position="128"/>
        <end position="180"/>
    </location>
</feature>
<dbReference type="PANTHER" id="PTHR43133:SF51">
    <property type="entry name" value="RNA POLYMERASE SIGMA FACTOR"/>
    <property type="match status" value="1"/>
</dbReference>
<dbReference type="InterPro" id="IPR014284">
    <property type="entry name" value="RNA_pol_sigma-70_dom"/>
</dbReference>
<dbReference type="InterPro" id="IPR013324">
    <property type="entry name" value="RNA_pol_sigma_r3/r4-like"/>
</dbReference>
<evidence type="ECO:0000313" key="7">
    <source>
        <dbReference type="EMBL" id="GGD87582.1"/>
    </source>
</evidence>
<sequence length="189" mass="22368">MEVSKKKLLEQIQQAKHGKQTAFNFLLDRYWNEVYGFQLARINNEFEAEEITIETFAKAFDKIHTFKEEYTFSTWLIAISKNLHIDKIRKTKSGIQIQNSEAIQEQVQKIADDSPSPEDNLITQQNLAELLRFIKMLKPHYQDVINLRYFQEMSYKEISEMLDEPINNVKVKLLRSKKLLAEIISKNRQ</sequence>
<keyword evidence="3" id="KW-0731">Sigma factor</keyword>
<evidence type="ECO:0000256" key="2">
    <source>
        <dbReference type="ARBA" id="ARBA00023015"/>
    </source>
</evidence>
<protein>
    <submittedName>
        <fullName evidence="7">DNA-directed RNA polymerase sigma-70 factor</fullName>
    </submittedName>
</protein>
<dbReference type="InterPro" id="IPR036388">
    <property type="entry name" value="WH-like_DNA-bd_sf"/>
</dbReference>
<dbReference type="GO" id="GO:0006352">
    <property type="term" value="P:DNA-templated transcription initiation"/>
    <property type="evidence" value="ECO:0007669"/>
    <property type="project" value="InterPro"/>
</dbReference>
<keyword evidence="7" id="KW-0240">DNA-directed RNA polymerase</keyword>
<dbReference type="SUPFAM" id="SSF88659">
    <property type="entry name" value="Sigma3 and sigma4 domains of RNA polymerase sigma factors"/>
    <property type="match status" value="1"/>
</dbReference>
<dbReference type="SUPFAM" id="SSF88946">
    <property type="entry name" value="Sigma2 domain of RNA polymerase sigma factors"/>
    <property type="match status" value="1"/>
</dbReference>
<organism evidence="7 8">
    <name type="scientific">Planktosalinus lacus</name>
    <dbReference type="NCBI Taxonomy" id="1526573"/>
    <lineage>
        <taxon>Bacteria</taxon>
        <taxon>Pseudomonadati</taxon>
        <taxon>Bacteroidota</taxon>
        <taxon>Flavobacteriia</taxon>
        <taxon>Flavobacteriales</taxon>
        <taxon>Flavobacteriaceae</taxon>
        <taxon>Planktosalinus</taxon>
    </lineage>
</organism>
<evidence type="ECO:0000256" key="1">
    <source>
        <dbReference type="ARBA" id="ARBA00010641"/>
    </source>
</evidence>
<dbReference type="Gene3D" id="1.10.1740.10">
    <property type="match status" value="1"/>
</dbReference>
<evidence type="ECO:0000256" key="3">
    <source>
        <dbReference type="ARBA" id="ARBA00023082"/>
    </source>
</evidence>
<evidence type="ECO:0000259" key="6">
    <source>
        <dbReference type="Pfam" id="PF08281"/>
    </source>
</evidence>
<reference evidence="7" key="1">
    <citation type="journal article" date="2014" name="Int. J. Syst. Evol. Microbiol.">
        <title>Complete genome sequence of Corynebacterium casei LMG S-19264T (=DSM 44701T), isolated from a smear-ripened cheese.</title>
        <authorList>
            <consortium name="US DOE Joint Genome Institute (JGI-PGF)"/>
            <person name="Walter F."/>
            <person name="Albersmeier A."/>
            <person name="Kalinowski J."/>
            <person name="Ruckert C."/>
        </authorList>
    </citation>
    <scope>NUCLEOTIDE SEQUENCE</scope>
    <source>
        <strain evidence="7">CGMCC 1.12924</strain>
    </source>
</reference>
<dbReference type="InterPro" id="IPR013325">
    <property type="entry name" value="RNA_pol_sigma_r2"/>
</dbReference>
<feature type="domain" description="RNA polymerase sigma-70 region 2" evidence="5">
    <location>
        <begin position="27"/>
        <end position="92"/>
    </location>
</feature>
<dbReference type="NCBIfam" id="TIGR02937">
    <property type="entry name" value="sigma70-ECF"/>
    <property type="match status" value="1"/>
</dbReference>
<proteinExistence type="inferred from homology"/>
<name>A0A8J2Y9N3_9FLAO</name>
<dbReference type="GO" id="GO:0003677">
    <property type="term" value="F:DNA binding"/>
    <property type="evidence" value="ECO:0007669"/>
    <property type="project" value="InterPro"/>
</dbReference>